<dbReference type="Gene3D" id="3.90.550.10">
    <property type="entry name" value="Spore Coat Polysaccharide Biosynthesis Protein SpsA, Chain A"/>
    <property type="match status" value="1"/>
</dbReference>
<evidence type="ECO:0000256" key="7">
    <source>
        <dbReference type="SAM" id="Phobius"/>
    </source>
</evidence>
<keyword evidence="6 7" id="KW-0472">Membrane</keyword>
<accession>A0ABN1YX42</accession>
<keyword evidence="2" id="KW-0328">Glycosyltransferase</keyword>
<dbReference type="EMBL" id="BAAAKK010000005">
    <property type="protein sequence ID" value="GAA1424609.1"/>
    <property type="molecule type" value="Genomic_DNA"/>
</dbReference>
<comment type="subcellular location">
    <subcellularLocation>
        <location evidence="1">Membrane</location>
        <topology evidence="1">Multi-pass membrane protein</topology>
    </subcellularLocation>
</comment>
<keyword evidence="10" id="KW-1185">Reference proteome</keyword>
<dbReference type="Pfam" id="PF13632">
    <property type="entry name" value="Glyco_trans_2_3"/>
    <property type="match status" value="1"/>
</dbReference>
<feature type="transmembrane region" description="Helical" evidence="7">
    <location>
        <begin position="50"/>
        <end position="68"/>
    </location>
</feature>
<protein>
    <recommendedName>
        <fullName evidence="8">Glycosyltransferase 2-like domain-containing protein</fullName>
    </recommendedName>
</protein>
<gene>
    <name evidence="9" type="ORF">GCM10009640_21220</name>
</gene>
<keyword evidence="3" id="KW-0808">Transferase</keyword>
<feature type="transmembrane region" description="Helical" evidence="7">
    <location>
        <begin position="349"/>
        <end position="377"/>
    </location>
</feature>
<comment type="caution">
    <text evidence="9">The sequence shown here is derived from an EMBL/GenBank/DDBJ whole genome shotgun (WGS) entry which is preliminary data.</text>
</comment>
<evidence type="ECO:0000313" key="10">
    <source>
        <dbReference type="Proteomes" id="UP001501266"/>
    </source>
</evidence>
<evidence type="ECO:0000256" key="5">
    <source>
        <dbReference type="ARBA" id="ARBA00022989"/>
    </source>
</evidence>
<evidence type="ECO:0000256" key="2">
    <source>
        <dbReference type="ARBA" id="ARBA00022676"/>
    </source>
</evidence>
<feature type="transmembrane region" description="Helical" evidence="7">
    <location>
        <begin position="20"/>
        <end position="44"/>
    </location>
</feature>
<dbReference type="PANTHER" id="PTHR43867">
    <property type="entry name" value="CELLULOSE SYNTHASE CATALYTIC SUBUNIT A [UDP-FORMING]"/>
    <property type="match status" value="1"/>
</dbReference>
<name>A0ABN1YX42_9MICO</name>
<evidence type="ECO:0000313" key="9">
    <source>
        <dbReference type="EMBL" id="GAA1424609.1"/>
    </source>
</evidence>
<dbReference type="SUPFAM" id="SSF53448">
    <property type="entry name" value="Nucleotide-diphospho-sugar transferases"/>
    <property type="match status" value="1"/>
</dbReference>
<dbReference type="Proteomes" id="UP001501266">
    <property type="component" value="Unassembled WGS sequence"/>
</dbReference>
<feature type="domain" description="Glycosyltransferase 2-like" evidence="8">
    <location>
        <begin position="181"/>
        <end position="384"/>
    </location>
</feature>
<evidence type="ECO:0000256" key="6">
    <source>
        <dbReference type="ARBA" id="ARBA00023136"/>
    </source>
</evidence>
<evidence type="ECO:0000256" key="4">
    <source>
        <dbReference type="ARBA" id="ARBA00022692"/>
    </source>
</evidence>
<reference evidence="9 10" key="1">
    <citation type="journal article" date="2019" name="Int. J. Syst. Evol. Microbiol.">
        <title>The Global Catalogue of Microorganisms (GCM) 10K type strain sequencing project: providing services to taxonomists for standard genome sequencing and annotation.</title>
        <authorList>
            <consortium name="The Broad Institute Genomics Platform"/>
            <consortium name="The Broad Institute Genome Sequencing Center for Infectious Disease"/>
            <person name="Wu L."/>
            <person name="Ma J."/>
        </authorList>
    </citation>
    <scope>NUCLEOTIDE SEQUENCE [LARGE SCALE GENOMIC DNA]</scope>
    <source>
        <strain evidence="9 10">JCM 12398</strain>
    </source>
</reference>
<feature type="transmembrane region" description="Helical" evidence="7">
    <location>
        <begin position="419"/>
        <end position="440"/>
    </location>
</feature>
<dbReference type="RefSeq" id="WP_343920210.1">
    <property type="nucleotide sequence ID" value="NZ_BAAAKK010000005.1"/>
</dbReference>
<evidence type="ECO:0000256" key="3">
    <source>
        <dbReference type="ARBA" id="ARBA00022679"/>
    </source>
</evidence>
<dbReference type="InterPro" id="IPR001173">
    <property type="entry name" value="Glyco_trans_2-like"/>
</dbReference>
<dbReference type="InterPro" id="IPR029044">
    <property type="entry name" value="Nucleotide-diphossugar_trans"/>
</dbReference>
<evidence type="ECO:0000256" key="1">
    <source>
        <dbReference type="ARBA" id="ARBA00004141"/>
    </source>
</evidence>
<proteinExistence type="predicted"/>
<keyword evidence="4 7" id="KW-0812">Transmembrane</keyword>
<sequence length="509" mass="53340">MTRISPTRAVSRARPALPDVGAMLVLVSAWAALTAGAALLLGALAPPTGAVGWIALGVTATLVGLALLSGLRQVVIVAAAHSRWPRSAPVPPPIASDARVALLYPTADDFRADVIQRSAAQTHPGTRTVVLDDSQQPEVRARVEALAAEHGVEVHHRASRTGAKAGNLNAWLAAHADEVDYVVVLDADQEIGPEFVAAALARFAAHPEAAVVQGRIRSRGGDTSFARDFSGLFTRHADTKLAARAVLGLVDFFGRGAMLDVAALREVGGFPEVVMEDTALTVELERRGRAVVAAPELVSLEDAPVDHTAFAVQFGKFAEGALQLLVRSRGSLLDPRLTVLRRVDLALELLIPVLAAVVPLALFAYAVVAAVTGAAAFPWQLGLPLAVLSLVPLLPEALHRCRSRGLRAGLGFAVRASMLYASVGVVAARAVVAVTLSGRARFRITPKERAEATASVVVRRRALEVVVAVLALAVAVLWAGRPEIATPFVVIAATALAFGWRDAVGERVG</sequence>
<organism evidence="9 10">
    <name type="scientific">Agrococcus citreus</name>
    <dbReference type="NCBI Taxonomy" id="84643"/>
    <lineage>
        <taxon>Bacteria</taxon>
        <taxon>Bacillati</taxon>
        <taxon>Actinomycetota</taxon>
        <taxon>Actinomycetes</taxon>
        <taxon>Micrococcales</taxon>
        <taxon>Microbacteriaceae</taxon>
        <taxon>Agrococcus</taxon>
    </lineage>
</organism>
<evidence type="ECO:0000259" key="8">
    <source>
        <dbReference type="Pfam" id="PF13632"/>
    </source>
</evidence>
<dbReference type="PANTHER" id="PTHR43867:SF2">
    <property type="entry name" value="CELLULOSE SYNTHASE CATALYTIC SUBUNIT A [UDP-FORMING]"/>
    <property type="match status" value="1"/>
</dbReference>
<dbReference type="InterPro" id="IPR050321">
    <property type="entry name" value="Glycosyltr_2/OpgH_subfam"/>
</dbReference>
<keyword evidence="5 7" id="KW-1133">Transmembrane helix</keyword>